<dbReference type="AlphaFoldDB" id="A0A1I7GLZ6"/>
<feature type="signal peptide" evidence="1">
    <location>
        <begin position="1"/>
        <end position="21"/>
    </location>
</feature>
<evidence type="ECO:0000313" key="3">
    <source>
        <dbReference type="Proteomes" id="UP000183656"/>
    </source>
</evidence>
<gene>
    <name evidence="2" type="ORF">SAMN04489707_100631</name>
</gene>
<dbReference type="RefSeq" id="WP_054257160.1">
    <property type="nucleotide sequence ID" value="NZ_FPBX01000006.1"/>
</dbReference>
<evidence type="ECO:0000256" key="1">
    <source>
        <dbReference type="SAM" id="SignalP"/>
    </source>
</evidence>
<reference evidence="2 3" key="1">
    <citation type="submission" date="2016-10" db="EMBL/GenBank/DDBJ databases">
        <authorList>
            <person name="de Groot N.N."/>
        </authorList>
    </citation>
    <scope>NUCLEOTIDE SEQUENCE [LARGE SCALE GENOMIC DNA]</scope>
    <source>
        <strain evidence="2 3">R-24608</strain>
    </source>
</reference>
<keyword evidence="3" id="KW-1185">Reference proteome</keyword>
<accession>A0A1I7GLZ6</accession>
<keyword evidence="1" id="KW-0732">Signal</keyword>
<sequence>MTRIATLFLIAASAFSASVWAQKSSQTEHVPCTAAADMQQRHLLGQWQAELGGQSEALRLGPHPELRDSVRGTLQRGGRTVQVVGDVDDGQLTLEESEDGKRISATWLGEVTEGRCGKEIRGTWSPEATPGASGPAPAPVPFVLRKQSGW</sequence>
<evidence type="ECO:0000313" key="2">
    <source>
        <dbReference type="EMBL" id="SFU49483.1"/>
    </source>
</evidence>
<proteinExistence type="predicted"/>
<dbReference type="STRING" id="343013.SAMN04489707_100631"/>
<feature type="chain" id="PRO_5010329639" evidence="1">
    <location>
        <begin position="22"/>
        <end position="150"/>
    </location>
</feature>
<protein>
    <submittedName>
        <fullName evidence="2">Uncharacterized protein</fullName>
    </submittedName>
</protein>
<dbReference type="Proteomes" id="UP000183656">
    <property type="component" value="Unassembled WGS sequence"/>
</dbReference>
<organism evidence="2 3">
    <name type="scientific">Paenacidovorax caeni</name>
    <dbReference type="NCBI Taxonomy" id="343013"/>
    <lineage>
        <taxon>Bacteria</taxon>
        <taxon>Pseudomonadati</taxon>
        <taxon>Pseudomonadota</taxon>
        <taxon>Betaproteobacteria</taxon>
        <taxon>Burkholderiales</taxon>
        <taxon>Comamonadaceae</taxon>
        <taxon>Paenacidovorax</taxon>
    </lineage>
</organism>
<dbReference type="EMBL" id="FPBX01000006">
    <property type="protein sequence ID" value="SFU49483.1"/>
    <property type="molecule type" value="Genomic_DNA"/>
</dbReference>
<dbReference type="OrthoDB" id="8909437at2"/>
<name>A0A1I7GLZ6_9BURK</name>